<reference evidence="2 3" key="1">
    <citation type="submission" date="2022-03" db="EMBL/GenBank/DDBJ databases">
        <title>Complete genome of Streptomyces rimosus ssp. rimosus R7 (=ATCC 10970).</title>
        <authorList>
            <person name="Beganovic S."/>
            <person name="Ruckert C."/>
            <person name="Busche T."/>
            <person name="Kalinowski J."/>
            <person name="Wittmann C."/>
        </authorList>
    </citation>
    <scope>NUCLEOTIDE SEQUENCE [LARGE SCALE GENOMIC DNA]</scope>
    <source>
        <strain evidence="2 3">R7</strain>
    </source>
</reference>
<proteinExistence type="predicted"/>
<protein>
    <submittedName>
        <fullName evidence="2">Uncharacterized protein</fullName>
    </submittedName>
</protein>
<evidence type="ECO:0000313" key="3">
    <source>
        <dbReference type="Proteomes" id="UP000829494"/>
    </source>
</evidence>
<name>A0ABY3Z0Q2_STRRM</name>
<dbReference type="EMBL" id="CP094298">
    <property type="protein sequence ID" value="UNZ02079.1"/>
    <property type="molecule type" value="Genomic_DNA"/>
</dbReference>
<feature type="region of interest" description="Disordered" evidence="1">
    <location>
        <begin position="72"/>
        <end position="98"/>
    </location>
</feature>
<feature type="compositionally biased region" description="Basic and acidic residues" evidence="1">
    <location>
        <begin position="85"/>
        <end position="98"/>
    </location>
</feature>
<organism evidence="2 3">
    <name type="scientific">Streptomyces rimosus subsp. rimosus</name>
    <dbReference type="NCBI Taxonomy" id="132474"/>
    <lineage>
        <taxon>Bacteria</taxon>
        <taxon>Bacillati</taxon>
        <taxon>Actinomycetota</taxon>
        <taxon>Actinomycetes</taxon>
        <taxon>Kitasatosporales</taxon>
        <taxon>Streptomycetaceae</taxon>
        <taxon>Streptomyces</taxon>
    </lineage>
</organism>
<evidence type="ECO:0000313" key="2">
    <source>
        <dbReference type="EMBL" id="UNZ02079.1"/>
    </source>
</evidence>
<gene>
    <name evidence="2" type="ORF">SRIMR7_07985</name>
</gene>
<evidence type="ECO:0000256" key="1">
    <source>
        <dbReference type="SAM" id="MobiDB-lite"/>
    </source>
</evidence>
<dbReference type="Proteomes" id="UP000829494">
    <property type="component" value="Chromosome"/>
</dbReference>
<sequence>MTRPWRKLDLSAWVSPAATGRWSCTRCGAEACSYRYRIHPPASPRYERCVGLTWCTHCRVYSAALIHVPHTTHLDDESMPPARPGQDERPGASEVQVLDHVDRLLSGP</sequence>
<dbReference type="GeneID" id="66858835"/>
<accession>A0ABY3Z0Q2</accession>
<keyword evidence="3" id="KW-1185">Reference proteome</keyword>
<dbReference type="RefSeq" id="WP_003984282.1">
    <property type="nucleotide sequence ID" value="NZ_CP043497.1"/>
</dbReference>